<dbReference type="EMBL" id="JAHESD010000008">
    <property type="protein sequence ID" value="MBT1702757.1"/>
    <property type="molecule type" value="Genomic_DNA"/>
</dbReference>
<proteinExistence type="predicted"/>
<evidence type="ECO:0000259" key="6">
    <source>
        <dbReference type="SMART" id="SM00478"/>
    </source>
</evidence>
<keyword evidence="4" id="KW-0378">Hydrolase</keyword>
<keyword evidence="8" id="KW-1185">Reference proteome</keyword>
<evidence type="ECO:0000256" key="1">
    <source>
        <dbReference type="ARBA" id="ARBA00000086"/>
    </source>
</evidence>
<name>A0ABS5VPN6_9BACT</name>
<dbReference type="SMART" id="SM00478">
    <property type="entry name" value="ENDO3c"/>
    <property type="match status" value="1"/>
</dbReference>
<feature type="domain" description="HhH-GPD" evidence="6">
    <location>
        <begin position="130"/>
        <end position="293"/>
    </location>
</feature>
<dbReference type="RefSeq" id="WP_254152722.1">
    <property type="nucleotide sequence ID" value="NZ_JAHESD010000008.1"/>
</dbReference>
<dbReference type="InterPro" id="IPR037046">
    <property type="entry name" value="AlkA_N_sf"/>
</dbReference>
<keyword evidence="5" id="KW-0234">DNA repair</keyword>
<protein>
    <recommendedName>
        <fullName evidence="2">DNA-3-methyladenine glycosylase II</fullName>
        <ecNumber evidence="2">3.2.2.21</ecNumber>
    </recommendedName>
</protein>
<accession>A0ABS5VPN6</accession>
<dbReference type="InterPro" id="IPR011257">
    <property type="entry name" value="DNA_glycosylase"/>
</dbReference>
<dbReference type="CDD" id="cd00056">
    <property type="entry name" value="ENDO3c"/>
    <property type="match status" value="1"/>
</dbReference>
<sequence>MSKMQLSLPEEFDFNLNLEFLKRSPRELLHQVENDTVLKALKFNDEKMLCRIRCSGKTLIVEFLNGEPTSSAKDWIRAYVQEWFDLETDLKPFYALAAKDKLLQPLVDKFYGYRIMGQPDLFESLVWAVLGQQINLQFAYTLKARFVEKFGERLFWNNESFYLFPTAKLVTTLNDDVLLPLQFSRQKSKYTITIAEAFASGEISKEKLAGLPLVEAKEQLIKIKGVGNWTANYALMKTFRYPDAFPLEDAGIHNAIKNLKKMDRKPTLDEVKKIFKKYKGWEAYATLYLWKSL</sequence>
<comment type="catalytic activity">
    <reaction evidence="1">
        <text>Hydrolysis of alkylated DNA, releasing 3-methyladenine, 3-methylguanine, 7-methylguanine and 7-methyladenine.</text>
        <dbReference type="EC" id="3.2.2.21"/>
    </reaction>
</comment>
<evidence type="ECO:0000256" key="5">
    <source>
        <dbReference type="ARBA" id="ARBA00023204"/>
    </source>
</evidence>
<dbReference type="Pfam" id="PF07934">
    <property type="entry name" value="OGG_N"/>
    <property type="match status" value="1"/>
</dbReference>
<comment type="caution">
    <text evidence="7">The sequence shown here is derived from an EMBL/GenBank/DDBJ whole genome shotgun (WGS) entry which is preliminary data.</text>
</comment>
<organism evidence="7 8">
    <name type="scientific">Chryseosolibacter indicus</name>
    <dbReference type="NCBI Taxonomy" id="2782351"/>
    <lineage>
        <taxon>Bacteria</taxon>
        <taxon>Pseudomonadati</taxon>
        <taxon>Bacteroidota</taxon>
        <taxon>Cytophagia</taxon>
        <taxon>Cytophagales</taxon>
        <taxon>Chryseotaleaceae</taxon>
        <taxon>Chryseosolibacter</taxon>
    </lineage>
</organism>
<dbReference type="InterPro" id="IPR012904">
    <property type="entry name" value="OGG_N"/>
</dbReference>
<evidence type="ECO:0000256" key="3">
    <source>
        <dbReference type="ARBA" id="ARBA00022763"/>
    </source>
</evidence>
<evidence type="ECO:0000313" key="8">
    <source>
        <dbReference type="Proteomes" id="UP000772618"/>
    </source>
</evidence>
<dbReference type="EC" id="3.2.2.21" evidence="2"/>
<dbReference type="Proteomes" id="UP000772618">
    <property type="component" value="Unassembled WGS sequence"/>
</dbReference>
<reference evidence="7 8" key="1">
    <citation type="submission" date="2021-05" db="EMBL/GenBank/DDBJ databases">
        <title>A Polyphasic approach of four new species of the genus Ohtaekwangia: Ohtaekwangia histidinii sp. nov., Ohtaekwangia cretensis sp. nov., Ohtaekwangia indiensis sp. nov., Ohtaekwangia reichenbachii sp. nov. from diverse environment.</title>
        <authorList>
            <person name="Octaviana S."/>
        </authorList>
    </citation>
    <scope>NUCLEOTIDE SEQUENCE [LARGE SCALE GENOMIC DNA]</scope>
    <source>
        <strain evidence="7 8">PWU20</strain>
    </source>
</reference>
<gene>
    <name evidence="7" type="ORF">KK060_05665</name>
</gene>
<keyword evidence="3" id="KW-0227">DNA damage</keyword>
<evidence type="ECO:0000256" key="4">
    <source>
        <dbReference type="ARBA" id="ARBA00022801"/>
    </source>
</evidence>
<dbReference type="PANTHER" id="PTHR43003:SF12">
    <property type="entry name" value="DNA-3-METHYLADENINE GLYCOSYLASE"/>
    <property type="match status" value="1"/>
</dbReference>
<dbReference type="InterPro" id="IPR051912">
    <property type="entry name" value="Alkylbase_DNA_Glycosylase/TA"/>
</dbReference>
<dbReference type="Pfam" id="PF00730">
    <property type="entry name" value="HhH-GPD"/>
    <property type="match status" value="1"/>
</dbReference>
<dbReference type="SUPFAM" id="SSF48150">
    <property type="entry name" value="DNA-glycosylase"/>
    <property type="match status" value="1"/>
</dbReference>
<evidence type="ECO:0000256" key="2">
    <source>
        <dbReference type="ARBA" id="ARBA00012000"/>
    </source>
</evidence>
<evidence type="ECO:0000313" key="7">
    <source>
        <dbReference type="EMBL" id="MBT1702757.1"/>
    </source>
</evidence>
<dbReference type="PANTHER" id="PTHR43003">
    <property type="entry name" value="DNA-3-METHYLADENINE GLYCOSYLASE"/>
    <property type="match status" value="1"/>
</dbReference>
<dbReference type="Gene3D" id="3.30.310.20">
    <property type="entry name" value="DNA-3-methyladenine glycosylase AlkA, N-terminal domain"/>
    <property type="match status" value="1"/>
</dbReference>
<dbReference type="InterPro" id="IPR003265">
    <property type="entry name" value="HhH-GPD_domain"/>
</dbReference>
<dbReference type="Gene3D" id="1.10.1670.10">
    <property type="entry name" value="Helix-hairpin-Helix base-excision DNA repair enzymes (C-terminal)"/>
    <property type="match status" value="1"/>
</dbReference>
<dbReference type="Gene3D" id="1.10.340.30">
    <property type="entry name" value="Hypothetical protein, domain 2"/>
    <property type="match status" value="1"/>
</dbReference>
<dbReference type="InterPro" id="IPR023170">
    <property type="entry name" value="HhH_base_excis_C"/>
</dbReference>